<gene>
    <name evidence="1" type="ORF">LCGC14_1333150</name>
</gene>
<sequence length="69" mass="8438">MKFWTLPGDLQLLTFERHKRRDGKWRRRKTRPTLLWDYGAIHGYTNLTFSEAASLLWTFRKEARLSLWI</sequence>
<dbReference type="EMBL" id="LAZR01008076">
    <property type="protein sequence ID" value="KKM81110.1"/>
    <property type="molecule type" value="Genomic_DNA"/>
</dbReference>
<dbReference type="AlphaFoldDB" id="A0A0F9MWU1"/>
<comment type="caution">
    <text evidence="1">The sequence shown here is derived from an EMBL/GenBank/DDBJ whole genome shotgun (WGS) entry which is preliminary data.</text>
</comment>
<reference evidence="1" key="1">
    <citation type="journal article" date="2015" name="Nature">
        <title>Complex archaea that bridge the gap between prokaryotes and eukaryotes.</title>
        <authorList>
            <person name="Spang A."/>
            <person name="Saw J.H."/>
            <person name="Jorgensen S.L."/>
            <person name="Zaremba-Niedzwiedzka K."/>
            <person name="Martijn J."/>
            <person name="Lind A.E."/>
            <person name="van Eijk R."/>
            <person name="Schleper C."/>
            <person name="Guy L."/>
            <person name="Ettema T.J."/>
        </authorList>
    </citation>
    <scope>NUCLEOTIDE SEQUENCE</scope>
</reference>
<evidence type="ECO:0000313" key="1">
    <source>
        <dbReference type="EMBL" id="KKM81110.1"/>
    </source>
</evidence>
<protein>
    <submittedName>
        <fullName evidence="1">Uncharacterized protein</fullName>
    </submittedName>
</protein>
<name>A0A0F9MWU1_9ZZZZ</name>
<accession>A0A0F9MWU1</accession>
<proteinExistence type="predicted"/>
<organism evidence="1">
    <name type="scientific">marine sediment metagenome</name>
    <dbReference type="NCBI Taxonomy" id="412755"/>
    <lineage>
        <taxon>unclassified sequences</taxon>
        <taxon>metagenomes</taxon>
        <taxon>ecological metagenomes</taxon>
    </lineage>
</organism>